<gene>
    <name evidence="2" type="ORF">WMO66_05550</name>
</gene>
<dbReference type="RefSeq" id="WP_349135398.1">
    <property type="nucleotide sequence ID" value="NZ_JBBMFF010000181.1"/>
</dbReference>
<organism evidence="2 3">
    <name type="scientific">Faecousia intestinalis</name>
    <dbReference type="NCBI Taxonomy" id="3133167"/>
    <lineage>
        <taxon>Bacteria</taxon>
        <taxon>Bacillati</taxon>
        <taxon>Bacillota</taxon>
        <taxon>Clostridia</taxon>
        <taxon>Eubacteriales</taxon>
        <taxon>Oscillospiraceae</taxon>
        <taxon>Faecousia</taxon>
    </lineage>
</organism>
<accession>A0ABV1G5L8</accession>
<evidence type="ECO:0000313" key="2">
    <source>
        <dbReference type="EMBL" id="MEQ2510717.1"/>
    </source>
</evidence>
<proteinExistence type="predicted"/>
<protein>
    <submittedName>
        <fullName evidence="2">Uncharacterized protein</fullName>
    </submittedName>
</protein>
<comment type="caution">
    <text evidence="2">The sequence shown here is derived from an EMBL/GenBank/DDBJ whole genome shotgun (WGS) entry which is preliminary data.</text>
</comment>
<reference evidence="2 3" key="1">
    <citation type="submission" date="2024-03" db="EMBL/GenBank/DDBJ databases">
        <title>Human intestinal bacterial collection.</title>
        <authorList>
            <person name="Pauvert C."/>
            <person name="Hitch T.C.A."/>
            <person name="Clavel T."/>
        </authorList>
    </citation>
    <scope>NUCLEOTIDE SEQUENCE [LARGE SCALE GENOMIC DNA]</scope>
    <source>
        <strain evidence="2 3">CLA-AA-H192</strain>
    </source>
</reference>
<dbReference type="EMBL" id="JBBMFF010000181">
    <property type="protein sequence ID" value="MEQ2510717.1"/>
    <property type="molecule type" value="Genomic_DNA"/>
</dbReference>
<keyword evidence="1" id="KW-0732">Signal</keyword>
<dbReference type="Proteomes" id="UP001491552">
    <property type="component" value="Unassembled WGS sequence"/>
</dbReference>
<evidence type="ECO:0000256" key="1">
    <source>
        <dbReference type="SAM" id="SignalP"/>
    </source>
</evidence>
<feature type="chain" id="PRO_5046082129" evidence="1">
    <location>
        <begin position="20"/>
        <end position="131"/>
    </location>
</feature>
<feature type="signal peptide" evidence="1">
    <location>
        <begin position="1"/>
        <end position="19"/>
    </location>
</feature>
<dbReference type="PROSITE" id="PS51257">
    <property type="entry name" value="PROKAR_LIPOPROTEIN"/>
    <property type="match status" value="1"/>
</dbReference>
<keyword evidence="3" id="KW-1185">Reference proteome</keyword>
<evidence type="ECO:0000313" key="3">
    <source>
        <dbReference type="Proteomes" id="UP001491552"/>
    </source>
</evidence>
<name>A0ABV1G5L8_9FIRM</name>
<sequence>MRSVSCFLAIVLATFLLCACGAKDEPRASVESVVQENWPQFSDAEYDETAGTLRLTQESTMTYASAQKFGGEVYKDDLSLESYLDIVGVISYDVRSACGLQELTVTLEGVSSDGQTIYTVSSDGTITSCWQ</sequence>